<dbReference type="RefSeq" id="XP_067476399.1">
    <property type="nucleotide sequence ID" value="XM_067622668.1"/>
</dbReference>
<feature type="region of interest" description="Disordered" evidence="1">
    <location>
        <begin position="1"/>
        <end position="24"/>
    </location>
</feature>
<dbReference type="EMBL" id="KV878689">
    <property type="protein sequence ID" value="OJJ69150.1"/>
    <property type="molecule type" value="Genomic_DNA"/>
</dbReference>
<evidence type="ECO:0000313" key="3">
    <source>
        <dbReference type="Proteomes" id="UP000184499"/>
    </source>
</evidence>
<organism evidence="2 3">
    <name type="scientific">Aspergillus brasiliensis (strain CBS 101740 / IMI 381727 / IBT 21946)</name>
    <dbReference type="NCBI Taxonomy" id="767769"/>
    <lineage>
        <taxon>Eukaryota</taxon>
        <taxon>Fungi</taxon>
        <taxon>Dikarya</taxon>
        <taxon>Ascomycota</taxon>
        <taxon>Pezizomycotina</taxon>
        <taxon>Eurotiomycetes</taxon>
        <taxon>Eurotiomycetidae</taxon>
        <taxon>Eurotiales</taxon>
        <taxon>Aspergillaceae</taxon>
        <taxon>Aspergillus</taxon>
        <taxon>Aspergillus subgen. Circumdati</taxon>
    </lineage>
</organism>
<dbReference type="GeneID" id="93575156"/>
<gene>
    <name evidence="2" type="ORF">ASPBRDRAFT_295220</name>
</gene>
<keyword evidence="3" id="KW-1185">Reference proteome</keyword>
<proteinExistence type="predicted"/>
<reference evidence="3" key="1">
    <citation type="journal article" date="2017" name="Genome Biol.">
        <title>Comparative genomics reveals high biological diversity and specific adaptations in the industrially and medically important fungal genus Aspergillus.</title>
        <authorList>
            <person name="de Vries R.P."/>
            <person name="Riley R."/>
            <person name="Wiebenga A."/>
            <person name="Aguilar-Osorio G."/>
            <person name="Amillis S."/>
            <person name="Uchima C.A."/>
            <person name="Anderluh G."/>
            <person name="Asadollahi M."/>
            <person name="Askin M."/>
            <person name="Barry K."/>
            <person name="Battaglia E."/>
            <person name="Bayram O."/>
            <person name="Benocci T."/>
            <person name="Braus-Stromeyer S.A."/>
            <person name="Caldana C."/>
            <person name="Canovas D."/>
            <person name="Cerqueira G.C."/>
            <person name="Chen F."/>
            <person name="Chen W."/>
            <person name="Choi C."/>
            <person name="Clum A."/>
            <person name="Dos Santos R.A."/>
            <person name="Damasio A.R."/>
            <person name="Diallinas G."/>
            <person name="Emri T."/>
            <person name="Fekete E."/>
            <person name="Flipphi M."/>
            <person name="Freyberg S."/>
            <person name="Gallo A."/>
            <person name="Gournas C."/>
            <person name="Habgood R."/>
            <person name="Hainaut M."/>
            <person name="Harispe M.L."/>
            <person name="Henrissat B."/>
            <person name="Hilden K.S."/>
            <person name="Hope R."/>
            <person name="Hossain A."/>
            <person name="Karabika E."/>
            <person name="Karaffa L."/>
            <person name="Karanyi Z."/>
            <person name="Krasevec N."/>
            <person name="Kuo A."/>
            <person name="Kusch H."/>
            <person name="LaButti K."/>
            <person name="Lagendijk E.L."/>
            <person name="Lapidus A."/>
            <person name="Levasseur A."/>
            <person name="Lindquist E."/>
            <person name="Lipzen A."/>
            <person name="Logrieco A.F."/>
            <person name="MacCabe A."/>
            <person name="Maekelae M.R."/>
            <person name="Malavazi I."/>
            <person name="Melin P."/>
            <person name="Meyer V."/>
            <person name="Mielnichuk N."/>
            <person name="Miskei M."/>
            <person name="Molnar A.P."/>
            <person name="Mule G."/>
            <person name="Ngan C.Y."/>
            <person name="Orejas M."/>
            <person name="Orosz E."/>
            <person name="Ouedraogo J.P."/>
            <person name="Overkamp K.M."/>
            <person name="Park H.-S."/>
            <person name="Perrone G."/>
            <person name="Piumi F."/>
            <person name="Punt P.J."/>
            <person name="Ram A.F."/>
            <person name="Ramon A."/>
            <person name="Rauscher S."/>
            <person name="Record E."/>
            <person name="Riano-Pachon D.M."/>
            <person name="Robert V."/>
            <person name="Roehrig J."/>
            <person name="Ruller R."/>
            <person name="Salamov A."/>
            <person name="Salih N.S."/>
            <person name="Samson R.A."/>
            <person name="Sandor E."/>
            <person name="Sanguinetti M."/>
            <person name="Schuetze T."/>
            <person name="Sepcic K."/>
            <person name="Shelest E."/>
            <person name="Sherlock G."/>
            <person name="Sophianopoulou V."/>
            <person name="Squina F.M."/>
            <person name="Sun H."/>
            <person name="Susca A."/>
            <person name="Todd R.B."/>
            <person name="Tsang A."/>
            <person name="Unkles S.E."/>
            <person name="van de Wiele N."/>
            <person name="van Rossen-Uffink D."/>
            <person name="Oliveira J.V."/>
            <person name="Vesth T.C."/>
            <person name="Visser J."/>
            <person name="Yu J.-H."/>
            <person name="Zhou M."/>
            <person name="Andersen M.R."/>
            <person name="Archer D.B."/>
            <person name="Baker S.E."/>
            <person name="Benoit I."/>
            <person name="Brakhage A.A."/>
            <person name="Braus G.H."/>
            <person name="Fischer R."/>
            <person name="Frisvad J.C."/>
            <person name="Goldman G.H."/>
            <person name="Houbraken J."/>
            <person name="Oakley B."/>
            <person name="Pocsi I."/>
            <person name="Scazzocchio C."/>
            <person name="Seiboth B."/>
            <person name="vanKuyk P.A."/>
            <person name="Wortman J."/>
            <person name="Dyer P.S."/>
            <person name="Grigoriev I.V."/>
        </authorList>
    </citation>
    <scope>NUCLEOTIDE SEQUENCE [LARGE SCALE GENOMIC DNA]</scope>
    <source>
        <strain evidence="3">CBS 101740 / IMI 381727 / IBT 21946</strain>
    </source>
</reference>
<dbReference type="AlphaFoldDB" id="A0A1L9UBS6"/>
<name>A0A1L9UBS6_ASPBC</name>
<evidence type="ECO:0000256" key="1">
    <source>
        <dbReference type="SAM" id="MobiDB-lite"/>
    </source>
</evidence>
<dbReference type="Proteomes" id="UP000184499">
    <property type="component" value="Unassembled WGS sequence"/>
</dbReference>
<dbReference type="VEuPathDB" id="FungiDB:ASPBRDRAFT_295220"/>
<protein>
    <submittedName>
        <fullName evidence="2">Uncharacterized protein</fullName>
    </submittedName>
</protein>
<evidence type="ECO:0000313" key="2">
    <source>
        <dbReference type="EMBL" id="OJJ69150.1"/>
    </source>
</evidence>
<sequence>MGRSHGILCTGLTPTNHHSDRDSSLLAQRDWRAHTHTHTHTHTHRHNATRFVMRSIL</sequence>
<accession>A0A1L9UBS6</accession>